<keyword evidence="6" id="KW-1185">Reference proteome</keyword>
<dbReference type="SUPFAM" id="SSF50978">
    <property type="entry name" value="WD40 repeat-like"/>
    <property type="match status" value="2"/>
</dbReference>
<evidence type="ECO:0000256" key="1">
    <source>
        <dbReference type="PROSITE-ProRule" id="PRU00221"/>
    </source>
</evidence>
<feature type="domain" description="WDR36/Utp21 C-terminal" evidence="3">
    <location>
        <begin position="698"/>
        <end position="903"/>
    </location>
</feature>
<feature type="repeat" description="WD" evidence="1">
    <location>
        <begin position="491"/>
        <end position="532"/>
    </location>
</feature>
<feature type="compositionally biased region" description="Basic and acidic residues" evidence="2">
    <location>
        <begin position="482"/>
        <end position="496"/>
    </location>
</feature>
<dbReference type="PANTHER" id="PTHR22840:SF12">
    <property type="entry name" value="WD REPEAT-CONTAINING PROTEIN 36"/>
    <property type="match status" value="1"/>
</dbReference>
<feature type="domain" description="WDR36/Utp21 N-terminal" evidence="4">
    <location>
        <begin position="39"/>
        <end position="301"/>
    </location>
</feature>
<dbReference type="Pfam" id="PF25168">
    <property type="entry name" value="Beta-prop_WDR36-Utp21_2nd"/>
    <property type="match status" value="1"/>
</dbReference>
<dbReference type="PROSITE" id="PS50294">
    <property type="entry name" value="WD_REPEATS_REGION"/>
    <property type="match status" value="2"/>
</dbReference>
<dbReference type="InterPro" id="IPR015943">
    <property type="entry name" value="WD40/YVTN_repeat-like_dom_sf"/>
</dbReference>
<dbReference type="Pfam" id="PF04192">
    <property type="entry name" value="Utp21"/>
    <property type="match status" value="1"/>
</dbReference>
<dbReference type="SMART" id="SM00320">
    <property type="entry name" value="WD40"/>
    <property type="match status" value="8"/>
</dbReference>
<dbReference type="EMBL" id="JAVFWL010000004">
    <property type="protein sequence ID" value="KAK6752220.1"/>
    <property type="molecule type" value="Genomic_DNA"/>
</dbReference>
<feature type="repeat" description="WD" evidence="1">
    <location>
        <begin position="577"/>
        <end position="618"/>
    </location>
</feature>
<evidence type="ECO:0000313" key="5">
    <source>
        <dbReference type="EMBL" id="KAK6752220.1"/>
    </source>
</evidence>
<keyword evidence="1" id="KW-0853">WD repeat</keyword>
<comment type="caution">
    <text evidence="5">The sequence shown here is derived from an EMBL/GenBank/DDBJ whole genome shotgun (WGS) entry which is preliminary data.</text>
</comment>
<dbReference type="SUPFAM" id="SSF117289">
    <property type="entry name" value="Nucleoporin domain"/>
    <property type="match status" value="1"/>
</dbReference>
<sequence>MRRTDSTLFAPYRSMGVVCSDVRPVVRPNESKTRMTSLICPVDNVVMHYKAEKLRLIGISDVLPDIITAVAADRNGVYAAAGTSIAVMKTCRHISRYIDVGAKTKFMKVLGDNMLLIDDKDGIRVINIPDGQEILHMEGSREFQITAMVHPSTYMYKILLGSSLGTMRLINFRTGRIIHEFSKGFESPITVLEQSPAVDVIAVGLVNGHIFLQNVRIDETICKFRHEKSISAVGFRNDGKPLMTTADIGGDIVVWDLEKRQLIGKISHVHHAAVTELYFMPGEPVMVSASADNSLRTWVLDGADGMPRQLVILEGHAESVTAVQFNGKQEVLSSGLDGSVRKYMVNVETMRQKLGSAGIMSRAKAKKRHIPIENIKMEPVIDMAVGWSREAAWDNVLCRHKDTLLVTTWTTRKNSQGTHKLVHKRFTKDASLSKATATAIALSPCGNFAFIGYSTGHVDQFNIQSGRHVKTFAKQADQEGEQSEKENSEHQKAHDSKITALVVDSRGSELITGCYSGKLKYWQARTGKLLATMRTRLRIERSAPCTANSLLAVVCIGDEGASVAVVDTLCRRVVRTFSSVGGSVNAVTFSSDGRWLLTADNSKYIRVWELSTSQLIDVMLFDRPCIGMSFNNSGEYLATIHEDEKSIFIWANKKMYASHVNIRALPLDYLPTWKSHVPEVGVNTFVIDDESEEWESSEQIDSSLVTYSGLAPSRWANLPDLALIKERNKPEQPPRKPKQAPFFLTAAPTLEGFEFEVPQEDQDERRRTLQAKRSLLELESSFSSMLRAATSSEDLQEVFQSLKKMSVSAIDFQLRTLPAVLLTKFFKMLTEVLKTRRDFDLVQAYLATALKIHRSALWQEEDDAQEADQLTNALEELSLEQERIWSEYDKVMVENAAVTQWVKNALI</sequence>
<feature type="repeat" description="WD" evidence="1">
    <location>
        <begin position="267"/>
        <end position="298"/>
    </location>
</feature>
<dbReference type="InterPro" id="IPR036322">
    <property type="entry name" value="WD40_repeat_dom_sf"/>
</dbReference>
<dbReference type="Gene3D" id="2.130.10.10">
    <property type="entry name" value="YVTN repeat-like/Quinoprotein amine dehydrogenase"/>
    <property type="match status" value="2"/>
</dbReference>
<evidence type="ECO:0000259" key="4">
    <source>
        <dbReference type="Pfam" id="PF25171"/>
    </source>
</evidence>
<dbReference type="PANTHER" id="PTHR22840">
    <property type="entry name" value="WD REPEAT-CONTAINING PROTEIN 36"/>
    <property type="match status" value="1"/>
</dbReference>
<name>A0ABR1DQG3_NECAM</name>
<accession>A0ABR1DQG3</accession>
<dbReference type="PROSITE" id="PS50082">
    <property type="entry name" value="WD_REPEATS_2"/>
    <property type="match status" value="3"/>
</dbReference>
<dbReference type="InterPro" id="IPR007319">
    <property type="entry name" value="WDR36/Utp21_C"/>
</dbReference>
<dbReference type="Pfam" id="PF25171">
    <property type="entry name" value="Beta-prop_WDR36-Utp21_1st"/>
    <property type="match status" value="1"/>
</dbReference>
<dbReference type="InterPro" id="IPR059157">
    <property type="entry name" value="WDR36-Utp21_N"/>
</dbReference>
<feature type="region of interest" description="Disordered" evidence="2">
    <location>
        <begin position="472"/>
        <end position="496"/>
    </location>
</feature>
<evidence type="ECO:0008006" key="7">
    <source>
        <dbReference type="Google" id="ProtNLM"/>
    </source>
</evidence>
<organism evidence="5 6">
    <name type="scientific">Necator americanus</name>
    <name type="common">Human hookworm</name>
    <dbReference type="NCBI Taxonomy" id="51031"/>
    <lineage>
        <taxon>Eukaryota</taxon>
        <taxon>Metazoa</taxon>
        <taxon>Ecdysozoa</taxon>
        <taxon>Nematoda</taxon>
        <taxon>Chromadorea</taxon>
        <taxon>Rhabditida</taxon>
        <taxon>Rhabditina</taxon>
        <taxon>Rhabditomorpha</taxon>
        <taxon>Strongyloidea</taxon>
        <taxon>Ancylostomatidae</taxon>
        <taxon>Bunostominae</taxon>
        <taxon>Necator</taxon>
    </lineage>
</organism>
<evidence type="ECO:0000313" key="6">
    <source>
        <dbReference type="Proteomes" id="UP001303046"/>
    </source>
</evidence>
<reference evidence="5 6" key="1">
    <citation type="submission" date="2023-08" db="EMBL/GenBank/DDBJ databases">
        <title>A Necator americanus chromosomal reference genome.</title>
        <authorList>
            <person name="Ilik V."/>
            <person name="Petrzelkova K.J."/>
            <person name="Pardy F."/>
            <person name="Fuh T."/>
            <person name="Niatou-Singa F.S."/>
            <person name="Gouil Q."/>
            <person name="Baker L."/>
            <person name="Ritchie M.E."/>
            <person name="Jex A.R."/>
            <person name="Gazzola D."/>
            <person name="Li H."/>
            <person name="Toshio Fujiwara R."/>
            <person name="Zhan B."/>
            <person name="Aroian R.V."/>
            <person name="Pafco B."/>
            <person name="Schwarz E.M."/>
        </authorList>
    </citation>
    <scope>NUCLEOTIDE SEQUENCE [LARGE SCALE GENOMIC DNA]</scope>
    <source>
        <strain evidence="5 6">Aroian</strain>
        <tissue evidence="5">Whole animal</tissue>
    </source>
</reference>
<proteinExistence type="predicted"/>
<evidence type="ECO:0000259" key="3">
    <source>
        <dbReference type="Pfam" id="PF04192"/>
    </source>
</evidence>
<gene>
    <name evidence="5" type="primary">Necator_chrIV.g16864</name>
    <name evidence="5" type="ORF">RB195_003566</name>
</gene>
<dbReference type="Proteomes" id="UP001303046">
    <property type="component" value="Unassembled WGS sequence"/>
</dbReference>
<evidence type="ECO:0000256" key="2">
    <source>
        <dbReference type="SAM" id="MobiDB-lite"/>
    </source>
</evidence>
<dbReference type="InterPro" id="IPR001680">
    <property type="entry name" value="WD40_rpt"/>
</dbReference>
<protein>
    <recommendedName>
        <fullName evidence="7">Utp21 specific WD40 associated domain protein</fullName>
    </recommendedName>
</protein>